<dbReference type="Ensembl" id="ENSOABT00000066170.1">
    <property type="protein sequence ID" value="ENSOABP00000070232.1"/>
    <property type="gene ID" value="ENSOABG00000031917.1"/>
</dbReference>
<name>A0AAZ1XRN0_OREAU</name>
<feature type="region of interest" description="Disordered" evidence="2">
    <location>
        <begin position="1"/>
        <end position="62"/>
    </location>
</feature>
<dbReference type="Gene3D" id="4.10.60.10">
    <property type="entry name" value="Zinc finger, CCHC-type"/>
    <property type="match status" value="1"/>
</dbReference>
<dbReference type="AlphaFoldDB" id="A0AAZ1XRN0"/>
<dbReference type="PROSITE" id="PS50158">
    <property type="entry name" value="ZF_CCHC"/>
    <property type="match status" value="1"/>
</dbReference>
<reference evidence="4" key="3">
    <citation type="submission" date="2025-09" db="UniProtKB">
        <authorList>
            <consortium name="Ensembl"/>
        </authorList>
    </citation>
    <scope>IDENTIFICATION</scope>
</reference>
<dbReference type="SMART" id="SM00343">
    <property type="entry name" value="ZnF_C2HC"/>
    <property type="match status" value="1"/>
</dbReference>
<dbReference type="Pfam" id="PF00098">
    <property type="entry name" value="zf-CCHC"/>
    <property type="match status" value="1"/>
</dbReference>
<keyword evidence="1" id="KW-0862">Zinc</keyword>
<evidence type="ECO:0000256" key="1">
    <source>
        <dbReference type="PROSITE-ProRule" id="PRU00047"/>
    </source>
</evidence>
<reference evidence="5" key="1">
    <citation type="submission" date="2020-03" db="EMBL/GenBank/DDBJ databases">
        <title>Evolution of repeat sequences and sex chromosomes of tilapia species revealed by chromosome-level genomes.</title>
        <authorList>
            <person name="Xu L."/>
            <person name="Tao W."/>
            <person name="Wang D."/>
            <person name="Zhou Q."/>
        </authorList>
    </citation>
    <scope>NUCLEOTIDE SEQUENCE [LARGE SCALE GENOMIC DNA]</scope>
    <source>
        <strain evidence="5">Israel</strain>
    </source>
</reference>
<keyword evidence="5" id="KW-1185">Reference proteome</keyword>
<feature type="compositionally biased region" description="Polar residues" evidence="2">
    <location>
        <begin position="53"/>
        <end position="62"/>
    </location>
</feature>
<protein>
    <recommendedName>
        <fullName evidence="3">CCHC-type domain-containing protein</fullName>
    </recommendedName>
</protein>
<keyword evidence="1" id="KW-0479">Metal-binding</keyword>
<keyword evidence="1" id="KW-0863">Zinc-finger</keyword>
<sequence>MSSRPSPRHSRGDSGNGTPLIRRRPRRPTDRCYRCNEPGHVAHDCPAPAPKTRTMQPQGNGE</sequence>
<feature type="domain" description="CCHC-type" evidence="3">
    <location>
        <begin position="31"/>
        <end position="46"/>
    </location>
</feature>
<dbReference type="InterPro" id="IPR036875">
    <property type="entry name" value="Znf_CCHC_sf"/>
</dbReference>
<evidence type="ECO:0000313" key="4">
    <source>
        <dbReference type="Ensembl" id="ENSOABP00000070232.1"/>
    </source>
</evidence>
<evidence type="ECO:0000259" key="3">
    <source>
        <dbReference type="PROSITE" id="PS50158"/>
    </source>
</evidence>
<proteinExistence type="predicted"/>
<evidence type="ECO:0000313" key="5">
    <source>
        <dbReference type="Proteomes" id="UP000472276"/>
    </source>
</evidence>
<evidence type="ECO:0000256" key="2">
    <source>
        <dbReference type="SAM" id="MobiDB-lite"/>
    </source>
</evidence>
<accession>A0AAZ1XRN0</accession>
<organism evidence="4 5">
    <name type="scientific">Oreochromis aureus</name>
    <name type="common">Israeli tilapia</name>
    <name type="synonym">Chromis aureus</name>
    <dbReference type="NCBI Taxonomy" id="47969"/>
    <lineage>
        <taxon>Eukaryota</taxon>
        <taxon>Metazoa</taxon>
        <taxon>Chordata</taxon>
        <taxon>Craniata</taxon>
        <taxon>Vertebrata</taxon>
        <taxon>Euteleostomi</taxon>
        <taxon>Actinopterygii</taxon>
        <taxon>Neopterygii</taxon>
        <taxon>Teleostei</taxon>
        <taxon>Neoteleostei</taxon>
        <taxon>Acanthomorphata</taxon>
        <taxon>Ovalentaria</taxon>
        <taxon>Cichlomorphae</taxon>
        <taxon>Cichliformes</taxon>
        <taxon>Cichlidae</taxon>
        <taxon>African cichlids</taxon>
        <taxon>Pseudocrenilabrinae</taxon>
        <taxon>Oreochromini</taxon>
        <taxon>Oreochromis</taxon>
    </lineage>
</organism>
<dbReference type="SUPFAM" id="SSF57756">
    <property type="entry name" value="Retrovirus zinc finger-like domains"/>
    <property type="match status" value="1"/>
</dbReference>
<dbReference type="InterPro" id="IPR001878">
    <property type="entry name" value="Znf_CCHC"/>
</dbReference>
<dbReference type="GO" id="GO:0008270">
    <property type="term" value="F:zinc ion binding"/>
    <property type="evidence" value="ECO:0007669"/>
    <property type="project" value="UniProtKB-KW"/>
</dbReference>
<dbReference type="GO" id="GO:0003676">
    <property type="term" value="F:nucleic acid binding"/>
    <property type="evidence" value="ECO:0007669"/>
    <property type="project" value="InterPro"/>
</dbReference>
<reference evidence="4" key="2">
    <citation type="submission" date="2025-08" db="UniProtKB">
        <authorList>
            <consortium name="Ensembl"/>
        </authorList>
    </citation>
    <scope>IDENTIFICATION</scope>
</reference>
<dbReference type="Proteomes" id="UP000472276">
    <property type="component" value="Unassembled WGS sequence"/>
</dbReference>